<dbReference type="EMBL" id="JBBXMP010000660">
    <property type="protein sequence ID" value="KAL0057154.1"/>
    <property type="molecule type" value="Genomic_DNA"/>
</dbReference>
<accession>A0ABR2Z7E6</accession>
<comment type="caution">
    <text evidence="1">The sequence shown here is derived from an EMBL/GenBank/DDBJ whole genome shotgun (WGS) entry which is preliminary data.</text>
</comment>
<reference evidence="1 2" key="1">
    <citation type="submission" date="2024-05" db="EMBL/GenBank/DDBJ databases">
        <title>A draft genome resource for the thread blight pathogen Marasmius tenuissimus strain MS-2.</title>
        <authorList>
            <person name="Yulfo-Soto G.E."/>
            <person name="Baruah I.K."/>
            <person name="Amoako-Attah I."/>
            <person name="Bukari Y."/>
            <person name="Meinhardt L.W."/>
            <person name="Bailey B.A."/>
            <person name="Cohen S.P."/>
        </authorList>
    </citation>
    <scope>NUCLEOTIDE SEQUENCE [LARGE SCALE GENOMIC DNA]</scope>
    <source>
        <strain evidence="1 2">MS-2</strain>
    </source>
</reference>
<proteinExistence type="predicted"/>
<gene>
    <name evidence="1" type="ORF">AAF712_016211</name>
</gene>
<name>A0ABR2Z7E6_9AGAR</name>
<sequence length="245" mass="28264">MLTTHQSQRIRDQYGVHVFGYAIQTRRDANNMSVSCAWGPKGEYEQVQKAFGRNIREPIGEFEAMFKIIEMENAGHSLAIGRQHVQLQARQNGKDGNRAMVKIFYQEDCRQFSFDKDVPLDSFLRLAWKYCICIVDWPASVPFPETGKSVFKMSAEHAAKVVEPRERYIEAIVDGRTKEDFVVNPKHMRLIRWSDEQMKLDVDEADKVPIVIDDNGITKYTAGETKIYGQGEFYDADNPKEEEGW</sequence>
<organism evidence="1 2">
    <name type="scientific">Marasmius tenuissimus</name>
    <dbReference type="NCBI Taxonomy" id="585030"/>
    <lineage>
        <taxon>Eukaryota</taxon>
        <taxon>Fungi</taxon>
        <taxon>Dikarya</taxon>
        <taxon>Basidiomycota</taxon>
        <taxon>Agaricomycotina</taxon>
        <taxon>Agaricomycetes</taxon>
        <taxon>Agaricomycetidae</taxon>
        <taxon>Agaricales</taxon>
        <taxon>Marasmiineae</taxon>
        <taxon>Marasmiaceae</taxon>
        <taxon>Marasmius</taxon>
    </lineage>
</organism>
<evidence type="ECO:0000313" key="2">
    <source>
        <dbReference type="Proteomes" id="UP001437256"/>
    </source>
</evidence>
<protein>
    <submittedName>
        <fullName evidence="1">Uncharacterized protein</fullName>
    </submittedName>
</protein>
<keyword evidence="2" id="KW-1185">Reference proteome</keyword>
<dbReference type="Proteomes" id="UP001437256">
    <property type="component" value="Unassembled WGS sequence"/>
</dbReference>
<evidence type="ECO:0000313" key="1">
    <source>
        <dbReference type="EMBL" id="KAL0057154.1"/>
    </source>
</evidence>